<evidence type="ECO:0000313" key="3">
    <source>
        <dbReference type="Proteomes" id="UP000580250"/>
    </source>
</evidence>
<comment type="caution">
    <text evidence="2">The sequence shown here is derived from an EMBL/GenBank/DDBJ whole genome shotgun (WGS) entry which is preliminary data.</text>
</comment>
<sequence>MQQAMDESGRMFLAQQGRARGPIIQEPTDQEHSTFHGHGMSTGNRNGKGIQIDLNEDPKGKGKQIVLNEDPETDSD</sequence>
<organism evidence="2 3">
    <name type="scientific">Meloidogyne enterolobii</name>
    <name type="common">Root-knot nematode worm</name>
    <name type="synonym">Meloidogyne mayaguensis</name>
    <dbReference type="NCBI Taxonomy" id="390850"/>
    <lineage>
        <taxon>Eukaryota</taxon>
        <taxon>Metazoa</taxon>
        <taxon>Ecdysozoa</taxon>
        <taxon>Nematoda</taxon>
        <taxon>Chromadorea</taxon>
        <taxon>Rhabditida</taxon>
        <taxon>Tylenchina</taxon>
        <taxon>Tylenchomorpha</taxon>
        <taxon>Tylenchoidea</taxon>
        <taxon>Meloidogynidae</taxon>
        <taxon>Meloidogyninae</taxon>
        <taxon>Meloidogyne</taxon>
    </lineage>
</organism>
<evidence type="ECO:0000313" key="2">
    <source>
        <dbReference type="EMBL" id="CAD2208589.1"/>
    </source>
</evidence>
<feature type="region of interest" description="Disordered" evidence="1">
    <location>
        <begin position="29"/>
        <end position="76"/>
    </location>
</feature>
<gene>
    <name evidence="2" type="ORF">MENT_LOCUS62650</name>
</gene>
<evidence type="ECO:0000256" key="1">
    <source>
        <dbReference type="SAM" id="MobiDB-lite"/>
    </source>
</evidence>
<dbReference type="EMBL" id="CAJEWN010003788">
    <property type="protein sequence ID" value="CAD2208589.1"/>
    <property type="molecule type" value="Genomic_DNA"/>
</dbReference>
<accession>A0A6V7YA79</accession>
<reference evidence="2 3" key="1">
    <citation type="submission" date="2020-08" db="EMBL/GenBank/DDBJ databases">
        <authorList>
            <person name="Koutsovoulos G."/>
            <person name="Danchin GJ E."/>
        </authorList>
    </citation>
    <scope>NUCLEOTIDE SEQUENCE [LARGE SCALE GENOMIC DNA]</scope>
</reference>
<name>A0A6V7YA79_MELEN</name>
<protein>
    <submittedName>
        <fullName evidence="2">Uncharacterized protein</fullName>
    </submittedName>
</protein>
<dbReference type="Proteomes" id="UP000580250">
    <property type="component" value="Unassembled WGS sequence"/>
</dbReference>
<proteinExistence type="predicted"/>
<dbReference type="AlphaFoldDB" id="A0A6V7YA79"/>